<reference evidence="3" key="1">
    <citation type="submission" date="2023-07" db="EMBL/GenBank/DDBJ databases">
        <authorList>
            <consortium name="CYATHOMIX"/>
        </authorList>
    </citation>
    <scope>NUCLEOTIDE SEQUENCE</scope>
    <source>
        <strain evidence="3">N/A</strain>
    </source>
</reference>
<feature type="compositionally biased region" description="Low complexity" evidence="1">
    <location>
        <begin position="259"/>
        <end position="271"/>
    </location>
</feature>
<sequence length="1043" mass="117019">MSKACRWGVGGGTIVILVIVVVLLVVLIPRKGKKDDPPIMYIAMHVGNAHVRTLWKPTQLQKSSLDDCSLDVNKRHTLEAVLALKDVEQRYALILFSKTMNTTAPMSRIDALAHLLTIESVTESTYSQESIAKAYTSRRSSDDLFVFYIPCDFGYRKDDEDMRAFVAELRSSSALDKTLIISNTQTSRTVADLYDLKEENVAGEEQDISGRISDFGHSIISTRSTRSPHRTTTARNTTISTSAVSTNTQTSITSRTKTRGPSTKPTSSTSTVDPPRSLNCIFVADMYNYRNDIESYTAEAELLSAVAYDIFDEADAKIGLWAYGNTDFPKNVSETLKDMTKDYEELNKRLSQMKYIEISNPKTTRMAVDMINDMHDKDGQVNCLVFLSAKKDTLFHDPLNPRHLRLKRVIVIGLSGTNPSELVPARIGELVSVPFFYVESHIRAIVDAIFGRTTTTTSTTQSSSSPPTTTKPLGPLKCLFVVDFYSFGTKTDAYIQEQQFIAYLGYDFFTALPNAKAALWAYGHTNMPQAPNLDKMCKTSSEFQQELINMEYKYDSEPMSTAGAIKVINDLNDDDNRINCLVFFSAQNGTALPILNPQPAIRRIVGADLTWIAGRGIAMTVPYYWLDIDIRYVLNAIMGRYQPTTTTKTTERSTTGTQQSTTTTQDELKCLFVGDLYNFGNYSSSYLDEASFIYEIATDYFSDKSTITNGGLWAYGYSAFPQSPDLNKINNNFTAFSSDIQNMKYHQTDNPMTPARAIEIINNLPANDKRVNCIVFFCAPRNASALPKLNPLNKKIKRIVGVGLVGTDLSYVVEERGVAVSVFYYFSDDRQKVLQAIFGRHRTTTAKQTTHPTPASVTAEKTTTKAFSQRKCLFVGDLYTPFKTIDSYAIERKFIEEVGHHFFMREEDKPLAGIWAYGYTTFPRTPDLNKIRNNFDEFKDDLVEMEFFGESENPTSTAWAINMFNQQKSDSRINCLIFFSAQNNTQFLPELDPGNKRIKHLVVVGFAGADMSEVVGRRGVDVTVPLYYKPTDVDNVLNAILNM</sequence>
<feature type="transmembrane region" description="Helical" evidence="2">
    <location>
        <begin position="7"/>
        <end position="28"/>
    </location>
</feature>
<feature type="region of interest" description="Disordered" evidence="1">
    <location>
        <begin position="222"/>
        <end position="274"/>
    </location>
</feature>
<keyword evidence="4" id="KW-1185">Reference proteome</keyword>
<name>A0AA36H6D2_CYLNA</name>
<dbReference type="Proteomes" id="UP001176961">
    <property type="component" value="Unassembled WGS sequence"/>
</dbReference>
<dbReference type="EMBL" id="CATQJL010000316">
    <property type="protein sequence ID" value="CAJ0604960.1"/>
    <property type="molecule type" value="Genomic_DNA"/>
</dbReference>
<gene>
    <name evidence="3" type="ORF">CYNAS_LOCUS16943</name>
</gene>
<evidence type="ECO:0000256" key="1">
    <source>
        <dbReference type="SAM" id="MobiDB-lite"/>
    </source>
</evidence>
<organism evidence="3 4">
    <name type="scientific">Cylicocyclus nassatus</name>
    <name type="common">Nematode worm</name>
    <dbReference type="NCBI Taxonomy" id="53992"/>
    <lineage>
        <taxon>Eukaryota</taxon>
        <taxon>Metazoa</taxon>
        <taxon>Ecdysozoa</taxon>
        <taxon>Nematoda</taxon>
        <taxon>Chromadorea</taxon>
        <taxon>Rhabditida</taxon>
        <taxon>Rhabditina</taxon>
        <taxon>Rhabditomorpha</taxon>
        <taxon>Strongyloidea</taxon>
        <taxon>Strongylidae</taxon>
        <taxon>Cylicocyclus</taxon>
    </lineage>
</organism>
<keyword evidence="2" id="KW-0472">Membrane</keyword>
<dbReference type="AlphaFoldDB" id="A0AA36H6D2"/>
<comment type="caution">
    <text evidence="3">The sequence shown here is derived from an EMBL/GenBank/DDBJ whole genome shotgun (WGS) entry which is preliminary data.</text>
</comment>
<proteinExistence type="predicted"/>
<evidence type="ECO:0000313" key="3">
    <source>
        <dbReference type="EMBL" id="CAJ0604960.1"/>
    </source>
</evidence>
<evidence type="ECO:0000256" key="2">
    <source>
        <dbReference type="SAM" id="Phobius"/>
    </source>
</evidence>
<keyword evidence="2" id="KW-0812">Transmembrane</keyword>
<feature type="compositionally biased region" description="Polar residues" evidence="1">
    <location>
        <begin position="244"/>
        <end position="254"/>
    </location>
</feature>
<protein>
    <submittedName>
        <fullName evidence="3">Uncharacterized protein</fullName>
    </submittedName>
</protein>
<accession>A0AA36H6D2</accession>
<feature type="compositionally biased region" description="Low complexity" evidence="1">
    <location>
        <begin position="222"/>
        <end position="243"/>
    </location>
</feature>
<keyword evidence="2" id="KW-1133">Transmembrane helix</keyword>
<evidence type="ECO:0000313" key="4">
    <source>
        <dbReference type="Proteomes" id="UP001176961"/>
    </source>
</evidence>